<reference evidence="2 3" key="1">
    <citation type="submission" date="2019-01" db="EMBL/GenBank/DDBJ databases">
        <title>Ktedonosporobacter rubrisoli SCAWS-G2.</title>
        <authorList>
            <person name="Huang Y."/>
            <person name="Yan B."/>
        </authorList>
    </citation>
    <scope>NUCLEOTIDE SEQUENCE [LARGE SCALE GENOMIC DNA]</scope>
    <source>
        <strain evidence="2 3">SCAWS-G2</strain>
    </source>
</reference>
<keyword evidence="3" id="KW-1185">Reference proteome</keyword>
<organism evidence="2 3">
    <name type="scientific">Ktedonosporobacter rubrisoli</name>
    <dbReference type="NCBI Taxonomy" id="2509675"/>
    <lineage>
        <taxon>Bacteria</taxon>
        <taxon>Bacillati</taxon>
        <taxon>Chloroflexota</taxon>
        <taxon>Ktedonobacteria</taxon>
        <taxon>Ktedonobacterales</taxon>
        <taxon>Ktedonosporobacteraceae</taxon>
        <taxon>Ktedonosporobacter</taxon>
    </lineage>
</organism>
<keyword evidence="1" id="KW-0812">Transmembrane</keyword>
<proteinExistence type="predicted"/>
<protein>
    <recommendedName>
        <fullName evidence="4">Cache domain-containing protein</fullName>
    </recommendedName>
</protein>
<dbReference type="RefSeq" id="WP_129892005.1">
    <property type="nucleotide sequence ID" value="NZ_CP035758.1"/>
</dbReference>
<gene>
    <name evidence="2" type="ORF">EPA93_35245</name>
</gene>
<dbReference type="OrthoDB" id="141860at2"/>
<dbReference type="Proteomes" id="UP000290365">
    <property type="component" value="Chromosome"/>
</dbReference>
<dbReference type="KEGG" id="kbs:EPA93_35245"/>
<dbReference type="CDD" id="cd18773">
    <property type="entry name" value="PDC1_HK_sensor"/>
    <property type="match status" value="1"/>
</dbReference>
<evidence type="ECO:0000256" key="1">
    <source>
        <dbReference type="SAM" id="Phobius"/>
    </source>
</evidence>
<sequence length="507" mass="56124">MSQQVENVVQTRRISLSVYIPLLLAAAAVIPLLAALLSLESFLRPQLVDQVNTSLERDAQTRVQLIDTYLAERLNDTKLLSQADPIKSLLAGDQGSRKIAENLLAITQHRDQADFISLSLLNNQGDLAIASYPSAPLRHGRYLILPEDVSKLQSSDEALISDVFYDQAARKASVDLYARVVDKGNHILGFVRISLGLQRVWDPVNRELQENGTDSIAFILDNNKIRIAYSNPDHSGATHSPYLFKAIQNMPQDLQQRIKDEDLYGNSSTPVTVAEDQNLATLLQQGLTSNQFQVNPAGENEIYQGAKYKSSVASWTYYILKPTNSITSLVDQQLISFFLIVVLVLILAVFVGIVTGRRIATPILNSVISLRKNSAALKTLADEEHEMATEQGWMVEASQVALDSVKYYTKAADVAAQRILSISTELRQSPQSAEKLRNGNTLNEMMETAAYIERAIKHLETMNEKLSTSLRVTTQVTEQLTRGAKSTDEAATQLNKIVDQLTDVVGE</sequence>
<evidence type="ECO:0000313" key="3">
    <source>
        <dbReference type="Proteomes" id="UP000290365"/>
    </source>
</evidence>
<feature type="transmembrane region" description="Helical" evidence="1">
    <location>
        <begin position="16"/>
        <end position="39"/>
    </location>
</feature>
<accession>A0A4P6JZM0</accession>
<keyword evidence="1" id="KW-0472">Membrane</keyword>
<name>A0A4P6JZM0_KTERU</name>
<dbReference type="EMBL" id="CP035758">
    <property type="protein sequence ID" value="QBD80943.1"/>
    <property type="molecule type" value="Genomic_DNA"/>
</dbReference>
<dbReference type="AlphaFoldDB" id="A0A4P6JZM0"/>
<evidence type="ECO:0000313" key="2">
    <source>
        <dbReference type="EMBL" id="QBD80943.1"/>
    </source>
</evidence>
<feature type="transmembrane region" description="Helical" evidence="1">
    <location>
        <begin position="334"/>
        <end position="354"/>
    </location>
</feature>
<keyword evidence="1" id="KW-1133">Transmembrane helix</keyword>
<evidence type="ECO:0008006" key="4">
    <source>
        <dbReference type="Google" id="ProtNLM"/>
    </source>
</evidence>